<organism evidence="3 4">
    <name type="scientific">Thermaurantimonas aggregans</name>
    <dbReference type="NCBI Taxonomy" id="2173829"/>
    <lineage>
        <taxon>Bacteria</taxon>
        <taxon>Pseudomonadati</taxon>
        <taxon>Bacteroidota</taxon>
        <taxon>Flavobacteriia</taxon>
        <taxon>Flavobacteriales</taxon>
        <taxon>Schleiferiaceae</taxon>
        <taxon>Thermaurantimonas</taxon>
    </lineage>
</organism>
<dbReference type="InterPro" id="IPR026444">
    <property type="entry name" value="Secre_tail"/>
</dbReference>
<dbReference type="Gene3D" id="2.40.10.10">
    <property type="entry name" value="Trypsin-like serine proteases"/>
    <property type="match status" value="2"/>
</dbReference>
<dbReference type="SUPFAM" id="SSF50494">
    <property type="entry name" value="Trypsin-like serine proteases"/>
    <property type="match status" value="1"/>
</dbReference>
<accession>A0A401XHP5</accession>
<dbReference type="InterPro" id="IPR043504">
    <property type="entry name" value="Peptidase_S1_PA_chymotrypsin"/>
</dbReference>
<dbReference type="RefSeq" id="WP_124396611.1">
    <property type="nucleotide sequence ID" value="NZ_BHZE01000001.1"/>
</dbReference>
<feature type="domain" description="Secretion system C-terminal sorting" evidence="2">
    <location>
        <begin position="423"/>
        <end position="499"/>
    </location>
</feature>
<dbReference type="PANTHER" id="PTHR36234">
    <property type="entry name" value="LYSYL ENDOPEPTIDASE"/>
    <property type="match status" value="1"/>
</dbReference>
<dbReference type="Pfam" id="PF18962">
    <property type="entry name" value="Por_Secre_tail"/>
    <property type="match status" value="1"/>
</dbReference>
<sequence>MHFSRSLLIVFLLFSQFVFSQTIIRIENPVFEALRKNPHPRLTPAGVIISKNIDLSEPLILENRTDDEVWVQLHVPSTDEKVVITFFYNGSERREEIFANKIESIGPFEKGTVEIPSLPGVRITSVWHTEKRTTDFGTSGSCNVNVRCPEGNNYQLQRRSVARMNVPIGGFIYYCTGTLVNNTAQDRKPYLLSAEHCVLDDNDVIIDSVGLASIVFRFNWESPTCVNPPSASGLPNQIVTGGRLRARSNDNGGATGSDMLLLELAIQPPATYNVFYAGWNRSNIPSIGGAGIHHPNGDIKKISTYSATLQSGTFQQAQNAFWMVNWVATQSGHGVTEGGSSGSPLFNAAGEIVGTLTGGSASCTFRTGTDYYGKFWYHWDKNGTANNRQLRPWLDPLNTGQTSLGGLYVNQEEFEQSSSSWRLFPNPSTDGRFTLSFIDTRPVREAELTLSDMTGRVLHRVTLTDITEGMSQHFELSRAGVYILQIESQNKTWHEKVVVAK</sequence>
<protein>
    <recommendedName>
        <fullName evidence="2">Secretion system C-terminal sorting domain-containing protein</fullName>
    </recommendedName>
</protein>
<dbReference type="EMBL" id="BHZE01000001">
    <property type="protein sequence ID" value="GCD76530.1"/>
    <property type="molecule type" value="Genomic_DNA"/>
</dbReference>
<dbReference type="NCBIfam" id="TIGR04183">
    <property type="entry name" value="Por_Secre_tail"/>
    <property type="match status" value="1"/>
</dbReference>
<name>A0A401XHP5_9FLAO</name>
<proteinExistence type="predicted"/>
<gene>
    <name evidence="3" type="ORF">JCM31826_00120</name>
</gene>
<dbReference type="AlphaFoldDB" id="A0A401XHP5"/>
<dbReference type="InterPro" id="IPR009003">
    <property type="entry name" value="Peptidase_S1_PA"/>
</dbReference>
<evidence type="ECO:0000313" key="4">
    <source>
        <dbReference type="Proteomes" id="UP000286715"/>
    </source>
</evidence>
<evidence type="ECO:0000256" key="1">
    <source>
        <dbReference type="ARBA" id="ARBA00022729"/>
    </source>
</evidence>
<evidence type="ECO:0000259" key="2">
    <source>
        <dbReference type="Pfam" id="PF18962"/>
    </source>
</evidence>
<dbReference type="PANTHER" id="PTHR36234:SF5">
    <property type="entry name" value="LYSYL ENDOPEPTIDASE"/>
    <property type="match status" value="1"/>
</dbReference>
<reference evidence="3 4" key="1">
    <citation type="submission" date="2018-11" db="EMBL/GenBank/DDBJ databases">
        <title>Schleiferia aggregans sp. nov., a moderately thermophilic heterotrophic bacterium isolated from microbial mats at a terrestrial hot spring.</title>
        <authorList>
            <person name="Iino T."/>
            <person name="Ohkuma M."/>
            <person name="Haruta S."/>
        </authorList>
    </citation>
    <scope>NUCLEOTIDE SEQUENCE [LARGE SCALE GENOMIC DNA]</scope>
    <source>
        <strain evidence="3 4">LA</strain>
    </source>
</reference>
<dbReference type="Proteomes" id="UP000286715">
    <property type="component" value="Unassembled WGS sequence"/>
</dbReference>
<evidence type="ECO:0000313" key="3">
    <source>
        <dbReference type="EMBL" id="GCD76530.1"/>
    </source>
</evidence>
<comment type="caution">
    <text evidence="3">The sequence shown here is derived from an EMBL/GenBank/DDBJ whole genome shotgun (WGS) entry which is preliminary data.</text>
</comment>
<keyword evidence="1" id="KW-0732">Signal</keyword>
<dbReference type="OrthoDB" id="1489153at2"/>
<keyword evidence="4" id="KW-1185">Reference proteome</keyword>